<comment type="caution">
    <text evidence="6">The sequence shown here is derived from an EMBL/GenBank/DDBJ whole genome shotgun (WGS) entry which is preliminary data.</text>
</comment>
<feature type="region of interest" description="Disordered" evidence="4">
    <location>
        <begin position="1"/>
        <end position="117"/>
    </location>
</feature>
<keyword evidence="1" id="KW-0285">Flavoprotein</keyword>
<evidence type="ECO:0000256" key="2">
    <source>
        <dbReference type="ARBA" id="ARBA00022643"/>
    </source>
</evidence>
<feature type="compositionally biased region" description="Low complexity" evidence="4">
    <location>
        <begin position="487"/>
        <end position="498"/>
    </location>
</feature>
<organism evidence="6 7">
    <name type="scientific">Madurella fahalii</name>
    <dbReference type="NCBI Taxonomy" id="1157608"/>
    <lineage>
        <taxon>Eukaryota</taxon>
        <taxon>Fungi</taxon>
        <taxon>Dikarya</taxon>
        <taxon>Ascomycota</taxon>
        <taxon>Pezizomycotina</taxon>
        <taxon>Sordariomycetes</taxon>
        <taxon>Sordariomycetidae</taxon>
        <taxon>Sordariales</taxon>
        <taxon>Sordariales incertae sedis</taxon>
        <taxon>Madurella</taxon>
    </lineage>
</organism>
<feature type="compositionally biased region" description="Polar residues" evidence="4">
    <location>
        <begin position="82"/>
        <end position="99"/>
    </location>
</feature>
<dbReference type="SUPFAM" id="SSF48097">
    <property type="entry name" value="Regulator of G-protein signaling, RGS"/>
    <property type="match status" value="1"/>
</dbReference>
<evidence type="ECO:0000256" key="1">
    <source>
        <dbReference type="ARBA" id="ARBA00022630"/>
    </source>
</evidence>
<dbReference type="Gene3D" id="1.10.167.10">
    <property type="entry name" value="Regulator of G-protein Signalling 4, domain 2"/>
    <property type="match status" value="1"/>
</dbReference>
<accession>A0ABQ0GNA5</accession>
<name>A0ABQ0GNA5_9PEZI</name>
<evidence type="ECO:0000313" key="7">
    <source>
        <dbReference type="Proteomes" id="UP001628179"/>
    </source>
</evidence>
<feature type="compositionally biased region" description="Basic residues" evidence="4">
    <location>
        <begin position="624"/>
        <end position="634"/>
    </location>
</feature>
<dbReference type="Gene3D" id="3.30.450.20">
    <property type="entry name" value="PAS domain"/>
    <property type="match status" value="1"/>
</dbReference>
<evidence type="ECO:0000256" key="4">
    <source>
        <dbReference type="SAM" id="MobiDB-lite"/>
    </source>
</evidence>
<feature type="region of interest" description="Disordered" evidence="4">
    <location>
        <begin position="405"/>
        <end position="507"/>
    </location>
</feature>
<dbReference type="GeneID" id="98180158"/>
<evidence type="ECO:0000256" key="3">
    <source>
        <dbReference type="ARBA" id="ARBA00022991"/>
    </source>
</evidence>
<keyword evidence="2" id="KW-0288">FMN</keyword>
<feature type="domain" description="PAS" evidence="5">
    <location>
        <begin position="289"/>
        <end position="393"/>
    </location>
</feature>
<feature type="compositionally biased region" description="Polar residues" evidence="4">
    <location>
        <begin position="465"/>
        <end position="479"/>
    </location>
</feature>
<dbReference type="InterPro" id="IPR036305">
    <property type="entry name" value="RGS_sf"/>
</dbReference>
<gene>
    <name evidence="6" type="ORF">MFIFM68171_09416</name>
</gene>
<keyword evidence="7" id="KW-1185">Reference proteome</keyword>
<dbReference type="InterPro" id="IPR044926">
    <property type="entry name" value="RGS_subdomain_2"/>
</dbReference>
<dbReference type="SUPFAM" id="SSF55785">
    <property type="entry name" value="PYP-like sensor domain (PAS domain)"/>
    <property type="match status" value="1"/>
</dbReference>
<dbReference type="Pfam" id="PF13426">
    <property type="entry name" value="PAS_9"/>
    <property type="match status" value="1"/>
</dbReference>
<dbReference type="InterPro" id="IPR035965">
    <property type="entry name" value="PAS-like_dom_sf"/>
</dbReference>
<dbReference type="PANTHER" id="PTHR47429:SF2">
    <property type="entry name" value="PROTEIN TWIN LOV 1"/>
    <property type="match status" value="1"/>
</dbReference>
<evidence type="ECO:0000313" key="6">
    <source>
        <dbReference type="EMBL" id="GAB1319206.1"/>
    </source>
</evidence>
<dbReference type="PANTHER" id="PTHR47429">
    <property type="entry name" value="PROTEIN TWIN LOV 1"/>
    <property type="match status" value="1"/>
</dbReference>
<proteinExistence type="predicted"/>
<dbReference type="RefSeq" id="XP_070920936.1">
    <property type="nucleotide sequence ID" value="XM_071064835.1"/>
</dbReference>
<dbReference type="Proteomes" id="UP001628179">
    <property type="component" value="Unassembled WGS sequence"/>
</dbReference>
<protein>
    <submittedName>
        <fullName evidence="6">RGS domain-containing protein</fullName>
    </submittedName>
</protein>
<feature type="region of interest" description="Disordered" evidence="4">
    <location>
        <begin position="592"/>
        <end position="634"/>
    </location>
</feature>
<reference evidence="6 7" key="1">
    <citation type="submission" date="2024-09" db="EMBL/GenBank/DDBJ databases">
        <title>Itraconazole resistance in Madurella fahalii resulting from another homologue of gene encoding cytochrome P450 14-alpha sterol demethylase (CYP51).</title>
        <authorList>
            <person name="Yoshioka I."/>
            <person name="Fahal A.H."/>
            <person name="Kaneko S."/>
            <person name="Yaguchi T."/>
        </authorList>
    </citation>
    <scope>NUCLEOTIDE SEQUENCE [LARGE SCALE GENOMIC DNA]</scope>
    <source>
        <strain evidence="6 7">IFM 68171</strain>
    </source>
</reference>
<dbReference type="InterPro" id="IPR000014">
    <property type="entry name" value="PAS"/>
</dbReference>
<sequence length="745" mass="79775">MHCTDRPSSVVLPTKSDPTEPSTPGHPPSRRGSTRLKPVLVLPCRSDPSTAGLSPPLVSRSARVRSKNTRGRLRSGSGLSLHTNHGSFRQYTGYNSGGSVPSGPCHRKGVSYDESSSVDTPTFAPRASIECKELASQCGVLPDFFGPVVIKAAFSNPATRRKLCSFARNRHTVADIGFLFKVEEYSRVLGDLTFLMSHIWIGYTSPTATSPLGLDPELSRLLSLHTKDCARSSIPALEQLYDEAKGAVQERLARSLYPEFVKYQLSQRLRDALSAASGKAQSAYPGLGDAFCITDALRPDNPVAYASDGLLAMSGYGRSQVINKNCRFLQGIATCPEAILQLSEAVSGGREVAELIVNHRPDGTPYWNLLFICPLMENGTIRYFFGAQVNVSDSTESDYGEVLRLLNYGPPAGDSSPPNGAPQSEDAVLQENSPDQPAESLGRSAGRGSRRQRLYRFFSRKSTDSAESSPPSTRLSAASNFPLDCDSTPITSPNTSSPPVSPQTPCPTEGYTTPYSHFLVLRYISNPQTPGKQCQLPISHCSSPARSLLNANLKFPLNDINGRDIFSVLPSVNSHTWHLKTAVLDQLQAGRSATTDMPGMTSSSSSFPNSSPDEHRHQQGAKTGKGRNGRPPLRHARTAAATTEFRAGGSAGAKQDLSGPIPSSEPGCIAGSGSGDVRPRLSETWDRGREMIGEVFSRVAKRSASAGPVGVSGTGRVVGHWVPLKDGEGEVGMVVLVLVPALGAW</sequence>
<feature type="compositionally biased region" description="Basic residues" evidence="4">
    <location>
        <begin position="62"/>
        <end position="73"/>
    </location>
</feature>
<keyword evidence="3" id="KW-0157">Chromophore</keyword>
<feature type="compositionally biased region" description="Low complexity" evidence="4">
    <location>
        <begin position="602"/>
        <end position="611"/>
    </location>
</feature>
<dbReference type="EMBL" id="BAAFSV010000005">
    <property type="protein sequence ID" value="GAB1319206.1"/>
    <property type="molecule type" value="Genomic_DNA"/>
</dbReference>
<evidence type="ECO:0000259" key="5">
    <source>
        <dbReference type="Pfam" id="PF13426"/>
    </source>
</evidence>